<keyword evidence="2" id="KW-1185">Reference proteome</keyword>
<reference evidence="1 2" key="1">
    <citation type="submission" date="2021-06" db="EMBL/GenBank/DDBJ databases">
        <title>Caerostris extrusa draft genome.</title>
        <authorList>
            <person name="Kono N."/>
            <person name="Arakawa K."/>
        </authorList>
    </citation>
    <scope>NUCLEOTIDE SEQUENCE [LARGE SCALE GENOMIC DNA]</scope>
</reference>
<name>A0AAV4RHI2_CAEEX</name>
<organism evidence="1 2">
    <name type="scientific">Caerostris extrusa</name>
    <name type="common">Bark spider</name>
    <name type="synonym">Caerostris bankana</name>
    <dbReference type="NCBI Taxonomy" id="172846"/>
    <lineage>
        <taxon>Eukaryota</taxon>
        <taxon>Metazoa</taxon>
        <taxon>Ecdysozoa</taxon>
        <taxon>Arthropoda</taxon>
        <taxon>Chelicerata</taxon>
        <taxon>Arachnida</taxon>
        <taxon>Araneae</taxon>
        <taxon>Araneomorphae</taxon>
        <taxon>Entelegynae</taxon>
        <taxon>Araneoidea</taxon>
        <taxon>Araneidae</taxon>
        <taxon>Caerostris</taxon>
    </lineage>
</organism>
<dbReference type="Proteomes" id="UP001054945">
    <property type="component" value="Unassembled WGS sequence"/>
</dbReference>
<evidence type="ECO:0000313" key="2">
    <source>
        <dbReference type="Proteomes" id="UP001054945"/>
    </source>
</evidence>
<proteinExistence type="predicted"/>
<dbReference type="AlphaFoldDB" id="A0AAV4RHI2"/>
<comment type="caution">
    <text evidence="1">The sequence shown here is derived from an EMBL/GenBank/DDBJ whole genome shotgun (WGS) entry which is preliminary data.</text>
</comment>
<sequence length="113" mass="13091">MHAAIERFSSSLVPMQSLGPTAKDVRTLRNMRAVFRQKSFRIKLSLDQENVFISVQKERDTITVVLLEEVVKIKIINASILKLMCIKIYEMQSPLLWRLPFKVQEKSAQEEGK</sequence>
<dbReference type="EMBL" id="BPLR01008056">
    <property type="protein sequence ID" value="GIY21788.1"/>
    <property type="molecule type" value="Genomic_DNA"/>
</dbReference>
<gene>
    <name evidence="1" type="ORF">CEXT_771501</name>
</gene>
<protein>
    <submittedName>
        <fullName evidence="1">Uncharacterized protein</fullName>
    </submittedName>
</protein>
<evidence type="ECO:0000313" key="1">
    <source>
        <dbReference type="EMBL" id="GIY21788.1"/>
    </source>
</evidence>
<accession>A0AAV4RHI2</accession>